<keyword evidence="2" id="KW-0560">Oxidoreductase</keyword>
<evidence type="ECO:0000256" key="1">
    <source>
        <dbReference type="ARBA" id="ARBA00006484"/>
    </source>
</evidence>
<comment type="similarity">
    <text evidence="1 3">Belongs to the short-chain dehydrogenases/reductases (SDR) family.</text>
</comment>
<gene>
    <name evidence="4" type="ORF">FXN61_39865</name>
</gene>
<dbReference type="Pfam" id="PF00106">
    <property type="entry name" value="adh_short"/>
    <property type="match status" value="1"/>
</dbReference>
<name>A0ABX1FU54_9PSEU</name>
<dbReference type="PANTHER" id="PTHR43669:SF3">
    <property type="entry name" value="ALCOHOL DEHYDROGENASE, PUTATIVE (AFU_ORTHOLOGUE AFUA_3G03445)-RELATED"/>
    <property type="match status" value="1"/>
</dbReference>
<protein>
    <submittedName>
        <fullName evidence="4">SDR family oxidoreductase</fullName>
    </submittedName>
</protein>
<dbReference type="InterPro" id="IPR002347">
    <property type="entry name" value="SDR_fam"/>
</dbReference>
<dbReference type="PRINTS" id="PR00081">
    <property type="entry name" value="GDHRDH"/>
</dbReference>
<evidence type="ECO:0000256" key="2">
    <source>
        <dbReference type="ARBA" id="ARBA00023002"/>
    </source>
</evidence>
<evidence type="ECO:0000256" key="3">
    <source>
        <dbReference type="RuleBase" id="RU000363"/>
    </source>
</evidence>
<dbReference type="EMBL" id="VSRL01000262">
    <property type="protein sequence ID" value="NKE62560.1"/>
    <property type="molecule type" value="Genomic_DNA"/>
</dbReference>
<accession>A0ABX1FU54</accession>
<organism evidence="4 5">
    <name type="scientific">Lentzea indica</name>
    <dbReference type="NCBI Taxonomy" id="2604800"/>
    <lineage>
        <taxon>Bacteria</taxon>
        <taxon>Bacillati</taxon>
        <taxon>Actinomycetota</taxon>
        <taxon>Actinomycetes</taxon>
        <taxon>Pseudonocardiales</taxon>
        <taxon>Pseudonocardiaceae</taxon>
        <taxon>Lentzea</taxon>
    </lineage>
</organism>
<dbReference type="Proteomes" id="UP001515943">
    <property type="component" value="Unassembled WGS sequence"/>
</dbReference>
<dbReference type="SUPFAM" id="SSF51735">
    <property type="entry name" value="NAD(P)-binding Rossmann-fold domains"/>
    <property type="match status" value="1"/>
</dbReference>
<keyword evidence="5" id="KW-1185">Reference proteome</keyword>
<reference evidence="4 5" key="1">
    <citation type="submission" date="2019-08" db="EMBL/GenBank/DDBJ databases">
        <title>Lentzea from Indian Himalayas.</title>
        <authorList>
            <person name="Mandal S."/>
            <person name="Mallick Gupta A."/>
            <person name="Maiti P.K."/>
            <person name="Sarkar J."/>
            <person name="Mandal S."/>
        </authorList>
    </citation>
    <scope>NUCLEOTIDE SEQUENCE [LARGE SCALE GENOMIC DNA]</scope>
    <source>
        <strain evidence="4 5">PSKA42</strain>
    </source>
</reference>
<evidence type="ECO:0000313" key="4">
    <source>
        <dbReference type="EMBL" id="NKE62560.1"/>
    </source>
</evidence>
<dbReference type="PANTHER" id="PTHR43669">
    <property type="entry name" value="5-KETO-D-GLUCONATE 5-REDUCTASE"/>
    <property type="match status" value="1"/>
</dbReference>
<sequence length="291" mass="31635">MSYDFRDKVIAVTGGAGGIGSALCHRFASAGAQCVVVDIDEARAGKVAGELPGGGHLGVGCDLMDWARVEQLFERIGTEYGRLDVLVNNAGMTSTERFDERGIPSIEKEIGLNLVSPLVTTRLAIGLLWASRDPRVISTVSLAGLFPQGETPVYCASKFGLRGAMLSIGLDLREKGILAGSVLPSATDTPMLRREAVEGGNSMQFLEQPQQPSDVVAAVVSMLDKPRLEAYPRPSESWSARLAMLVPNLLPKILPFFRKRGDRGMARYLEDLERRGLARRSGSRWELVHER</sequence>
<dbReference type="PRINTS" id="PR00080">
    <property type="entry name" value="SDRFAMILY"/>
</dbReference>
<dbReference type="InterPro" id="IPR036291">
    <property type="entry name" value="NAD(P)-bd_dom_sf"/>
</dbReference>
<dbReference type="CDD" id="cd05233">
    <property type="entry name" value="SDR_c"/>
    <property type="match status" value="1"/>
</dbReference>
<dbReference type="RefSeq" id="WP_167979189.1">
    <property type="nucleotide sequence ID" value="NZ_VSRL01000262.1"/>
</dbReference>
<proteinExistence type="inferred from homology"/>
<comment type="caution">
    <text evidence="4">The sequence shown here is derived from an EMBL/GenBank/DDBJ whole genome shotgun (WGS) entry which is preliminary data.</text>
</comment>
<dbReference type="Gene3D" id="3.40.50.720">
    <property type="entry name" value="NAD(P)-binding Rossmann-like Domain"/>
    <property type="match status" value="1"/>
</dbReference>
<evidence type="ECO:0000313" key="5">
    <source>
        <dbReference type="Proteomes" id="UP001515943"/>
    </source>
</evidence>